<feature type="compositionally biased region" description="Basic and acidic residues" evidence="1">
    <location>
        <begin position="32"/>
        <end position="46"/>
    </location>
</feature>
<reference evidence="2" key="1">
    <citation type="journal article" date="2020" name="Stud. Mycol.">
        <title>101 Dothideomycetes genomes: a test case for predicting lifestyles and emergence of pathogens.</title>
        <authorList>
            <person name="Haridas S."/>
            <person name="Albert R."/>
            <person name="Binder M."/>
            <person name="Bloem J."/>
            <person name="Labutti K."/>
            <person name="Salamov A."/>
            <person name="Andreopoulos B."/>
            <person name="Baker S."/>
            <person name="Barry K."/>
            <person name="Bills G."/>
            <person name="Bluhm B."/>
            <person name="Cannon C."/>
            <person name="Castanera R."/>
            <person name="Culley D."/>
            <person name="Daum C."/>
            <person name="Ezra D."/>
            <person name="Gonzalez J."/>
            <person name="Henrissat B."/>
            <person name="Kuo A."/>
            <person name="Liang C."/>
            <person name="Lipzen A."/>
            <person name="Lutzoni F."/>
            <person name="Magnuson J."/>
            <person name="Mondo S."/>
            <person name="Nolan M."/>
            <person name="Ohm R."/>
            <person name="Pangilinan J."/>
            <person name="Park H.-J."/>
            <person name="Ramirez L."/>
            <person name="Alfaro M."/>
            <person name="Sun H."/>
            <person name="Tritt A."/>
            <person name="Yoshinaga Y."/>
            <person name="Zwiers L.-H."/>
            <person name="Turgeon B."/>
            <person name="Goodwin S."/>
            <person name="Spatafora J."/>
            <person name="Crous P."/>
            <person name="Grigoriev I."/>
        </authorList>
    </citation>
    <scope>NUCLEOTIDE SEQUENCE</scope>
    <source>
        <strain evidence="2">CBS 123094</strain>
    </source>
</reference>
<evidence type="ECO:0000313" key="3">
    <source>
        <dbReference type="Proteomes" id="UP000799779"/>
    </source>
</evidence>
<feature type="compositionally biased region" description="Polar residues" evidence="1">
    <location>
        <begin position="59"/>
        <end position="70"/>
    </location>
</feature>
<feature type="compositionally biased region" description="Basic residues" evidence="1">
    <location>
        <begin position="929"/>
        <end position="941"/>
    </location>
</feature>
<feature type="compositionally biased region" description="Low complexity" evidence="1">
    <location>
        <begin position="942"/>
        <end position="958"/>
    </location>
</feature>
<dbReference type="AlphaFoldDB" id="A0A6A5WSG2"/>
<dbReference type="EMBL" id="ML977579">
    <property type="protein sequence ID" value="KAF2002015.1"/>
    <property type="molecule type" value="Genomic_DNA"/>
</dbReference>
<feature type="region of interest" description="Disordered" evidence="1">
    <location>
        <begin position="603"/>
        <end position="631"/>
    </location>
</feature>
<keyword evidence="3" id="KW-1185">Reference proteome</keyword>
<feature type="compositionally biased region" description="Polar residues" evidence="1">
    <location>
        <begin position="792"/>
        <end position="810"/>
    </location>
</feature>
<feature type="region of interest" description="Disordered" evidence="1">
    <location>
        <begin position="1032"/>
        <end position="1058"/>
    </location>
</feature>
<sequence>MCLYRFMLYHKCGHADFYRLEYCAKAIALGRPERDDSHRNRAHPDNEGGASGASGSGSPGQNTSSTRNHPSSGTSSTATSSRQDSSSSQTNQRPACPPEAMSTAHHADVAPSRRWADVAAVAAVNPPHPGADLIPRSVRSPSNVSSSFSQQTLKFSSDSLHGTSNSPKIGLPLDKNSSVSSEVTHQDGMVTGIVARTSICENRIRGQFFSDDIVTDISHTRSRASSDATVRHIEVDPSSSSTSIGASTGHRQEVSNLSTHISTGSSVAFEQPIPIAVYNQQAGGTSNSADEMQQSPDYAEEVSPRTPRLPLPKASVPELKTARRAKEREEKRKALQNDSPGDGGRKTLRGTKSVADLNKQHGTDSSTTYLTKGAGNAVESDITSRSSPRSSTHLRKSTTSSPLSSPTRSPLVKITNSSSRAHASSFRSQANLLHKLTPDLGKESKGPGSTASAVSSAATFYTAPPSPAWSSEADFHDAPEHHDHPIPSLDLADGELQAAKSSDGMKPRFQHSRGKSDPQPRFVVPGGKSTPTRSTAPKLALQIPPCNVQSTDRKSPLYLGSSSSASSPTKFSRIPRVAASGAEKDIGSAPGAVGSRAALKNTLSSKAVQPSGAISQPAEPHDVPLPETPITSLNLRHVRTVDSQGATPIISGKGKGRAVEPVDDPLGITRHPFEEESRAAADDISAQWASSQEKQDTESTSSEVATKHGSGTWTPFSEAIAKLLLQSNIADSTNVEANTYTGSRQTFSGETLKPTVFTGDPILRDPAIISSRKKSGARGRGMSEFGAAEPSNARSGSISSSQTTRAYNTDTPRAGSIYSDFIDDPTGNSSRSDLRATAPSFIPGHSAAPSSARPLLPPAWLEAPPNSAVHTQGLTPWPTLDLENPFNWQTTDLLRFPAYQALLQIQRNNETPLLSPPMYRTVPTDHSPTRKKNKGKGRVKQQTHASSAEQQASHQEASATEEHPEQTTPRATAASMARLSLEDSPADAGETSPFAIQFETIRRLSSDGDSNPADDIHAINWATRIRTMQAQQPPQFAYASQSAQGQSSSQTQYGQAGPSQAQRCYPFVNAGHGNPYTGRGNQWRQWEPGMRYSRRRARPTGAGVPLNATAPFPDPVPPPGRSSASTTEVFGQGENNAGPSHALSTNSGANNPDQRRMGRNKLSSDECGEIRIALDSNANNIATCNRCVEIEKVASTV</sequence>
<feature type="region of interest" description="Disordered" evidence="1">
    <location>
        <begin position="1096"/>
        <end position="1162"/>
    </location>
</feature>
<protein>
    <submittedName>
        <fullName evidence="2">Uncharacterized protein</fullName>
    </submittedName>
</protein>
<feature type="compositionally biased region" description="Basic and acidic residues" evidence="1">
    <location>
        <begin position="473"/>
        <end position="485"/>
    </location>
</feature>
<feature type="region of interest" description="Disordered" evidence="1">
    <location>
        <begin position="220"/>
        <end position="252"/>
    </location>
</feature>
<organism evidence="2 3">
    <name type="scientific">Amniculicola lignicola CBS 123094</name>
    <dbReference type="NCBI Taxonomy" id="1392246"/>
    <lineage>
        <taxon>Eukaryota</taxon>
        <taxon>Fungi</taxon>
        <taxon>Dikarya</taxon>
        <taxon>Ascomycota</taxon>
        <taxon>Pezizomycotina</taxon>
        <taxon>Dothideomycetes</taxon>
        <taxon>Pleosporomycetidae</taxon>
        <taxon>Pleosporales</taxon>
        <taxon>Amniculicolaceae</taxon>
        <taxon>Amniculicola</taxon>
    </lineage>
</organism>
<feature type="compositionally biased region" description="Polar residues" evidence="1">
    <location>
        <begin position="282"/>
        <end position="296"/>
    </location>
</feature>
<feature type="compositionally biased region" description="Polar residues" evidence="1">
    <location>
        <begin position="687"/>
        <end position="712"/>
    </location>
</feature>
<feature type="compositionally biased region" description="Polar residues" evidence="1">
    <location>
        <begin position="603"/>
        <end position="614"/>
    </location>
</feature>
<dbReference type="OrthoDB" id="3795043at2759"/>
<feature type="region of interest" description="Disordered" evidence="1">
    <location>
        <begin position="912"/>
        <end position="992"/>
    </location>
</feature>
<feature type="compositionally biased region" description="Basic and acidic residues" evidence="1">
    <location>
        <begin position="320"/>
        <end position="335"/>
    </location>
</feature>
<dbReference type="Proteomes" id="UP000799779">
    <property type="component" value="Unassembled WGS sequence"/>
</dbReference>
<feature type="region of interest" description="Disordered" evidence="1">
    <location>
        <begin position="155"/>
        <end position="179"/>
    </location>
</feature>
<evidence type="ECO:0000313" key="2">
    <source>
        <dbReference type="EMBL" id="KAF2002015.1"/>
    </source>
</evidence>
<feature type="region of interest" description="Disordered" evidence="1">
    <location>
        <begin position="32"/>
        <end position="110"/>
    </location>
</feature>
<proteinExistence type="predicted"/>
<feature type="compositionally biased region" description="Low complexity" evidence="1">
    <location>
        <begin position="71"/>
        <end position="92"/>
    </location>
</feature>
<feature type="region of interest" description="Disordered" evidence="1">
    <location>
        <begin position="669"/>
        <end position="712"/>
    </location>
</feature>
<feature type="region of interest" description="Disordered" evidence="1">
    <location>
        <begin position="465"/>
        <end position="573"/>
    </location>
</feature>
<feature type="compositionally biased region" description="Polar residues" evidence="1">
    <location>
        <begin position="1122"/>
        <end position="1152"/>
    </location>
</feature>
<feature type="region of interest" description="Disordered" evidence="1">
    <location>
        <begin position="772"/>
        <end position="810"/>
    </location>
</feature>
<feature type="compositionally biased region" description="Gly residues" evidence="1">
    <location>
        <begin position="49"/>
        <end position="58"/>
    </location>
</feature>
<gene>
    <name evidence="2" type="ORF">P154DRAFT_574331</name>
</gene>
<evidence type="ECO:0000256" key="1">
    <source>
        <dbReference type="SAM" id="MobiDB-lite"/>
    </source>
</evidence>
<accession>A0A6A5WSG2</accession>
<feature type="compositionally biased region" description="Polar residues" evidence="1">
    <location>
        <begin position="155"/>
        <end position="167"/>
    </location>
</feature>
<feature type="compositionally biased region" description="Basic and acidic residues" evidence="1">
    <location>
        <begin position="671"/>
        <end position="681"/>
    </location>
</feature>
<name>A0A6A5WSG2_9PLEO</name>
<feature type="compositionally biased region" description="Low complexity" evidence="1">
    <location>
        <begin position="383"/>
        <end position="425"/>
    </location>
</feature>
<feature type="compositionally biased region" description="Low complexity" evidence="1">
    <location>
        <begin position="1037"/>
        <end position="1057"/>
    </location>
</feature>
<feature type="region of interest" description="Disordered" evidence="1">
    <location>
        <begin position="282"/>
        <end position="425"/>
    </location>
</feature>
<feature type="compositionally biased region" description="Low complexity" evidence="1">
    <location>
        <begin position="238"/>
        <end position="249"/>
    </location>
</feature>